<reference evidence="1" key="1">
    <citation type="submission" date="2021-01" db="EMBL/GenBank/DDBJ databases">
        <title>Whole genome shotgun sequence of Actinocatenispora rupis NBRC 107355.</title>
        <authorList>
            <person name="Komaki H."/>
            <person name="Tamura T."/>
        </authorList>
    </citation>
    <scope>NUCLEOTIDE SEQUENCE</scope>
    <source>
        <strain evidence="1">NBRC 107355</strain>
    </source>
</reference>
<dbReference type="RefSeq" id="WP_203662150.1">
    <property type="nucleotide sequence ID" value="NZ_BAAAZM010000001.1"/>
</dbReference>
<dbReference type="Proteomes" id="UP000612808">
    <property type="component" value="Unassembled WGS sequence"/>
</dbReference>
<dbReference type="AlphaFoldDB" id="A0A8J3J447"/>
<dbReference type="Pfam" id="PF11387">
    <property type="entry name" value="DUF2795"/>
    <property type="match status" value="1"/>
</dbReference>
<dbReference type="InterPro" id="IPR021527">
    <property type="entry name" value="DUF2795"/>
</dbReference>
<name>A0A8J3J447_9ACTN</name>
<keyword evidence="2" id="KW-1185">Reference proteome</keyword>
<proteinExistence type="predicted"/>
<gene>
    <name evidence="1" type="ORF">Aru02nite_52140</name>
</gene>
<protein>
    <recommendedName>
        <fullName evidence="3">DUF2795 domain-containing protein</fullName>
    </recommendedName>
</protein>
<organism evidence="1 2">
    <name type="scientific">Actinocatenispora rupis</name>
    <dbReference type="NCBI Taxonomy" id="519421"/>
    <lineage>
        <taxon>Bacteria</taxon>
        <taxon>Bacillati</taxon>
        <taxon>Actinomycetota</taxon>
        <taxon>Actinomycetes</taxon>
        <taxon>Micromonosporales</taxon>
        <taxon>Micromonosporaceae</taxon>
        <taxon>Actinocatenispora</taxon>
    </lineage>
</organism>
<comment type="caution">
    <text evidence="1">The sequence shown here is derived from an EMBL/GenBank/DDBJ whole genome shotgun (WGS) entry which is preliminary data.</text>
</comment>
<dbReference type="EMBL" id="BOMB01000030">
    <property type="protein sequence ID" value="GID14325.1"/>
    <property type="molecule type" value="Genomic_DNA"/>
</dbReference>
<evidence type="ECO:0000313" key="2">
    <source>
        <dbReference type="Proteomes" id="UP000612808"/>
    </source>
</evidence>
<accession>A0A8J3J447</accession>
<sequence length="78" mass="8439">MTPALTVDTVRAVTRIEIADHVESAFAAGPASREALRTAARTADARPALLALLDTLPDRQYAELRQLWTDLPDTPIGL</sequence>
<evidence type="ECO:0000313" key="1">
    <source>
        <dbReference type="EMBL" id="GID14325.1"/>
    </source>
</evidence>
<evidence type="ECO:0008006" key="3">
    <source>
        <dbReference type="Google" id="ProtNLM"/>
    </source>
</evidence>